<accession>A0AAE3LQ55</accession>
<dbReference type="PANTHER" id="PTHR43685">
    <property type="entry name" value="GLYCOSYLTRANSFERASE"/>
    <property type="match status" value="1"/>
</dbReference>
<dbReference type="Gene3D" id="3.90.550.10">
    <property type="entry name" value="Spore Coat Polysaccharide Biosynthesis Protein SpsA, Chain A"/>
    <property type="match status" value="1"/>
</dbReference>
<dbReference type="Proteomes" id="UP001209317">
    <property type="component" value="Unassembled WGS sequence"/>
</dbReference>
<dbReference type="SUPFAM" id="SSF53448">
    <property type="entry name" value="Nucleotide-diphospho-sugar transferases"/>
    <property type="match status" value="1"/>
</dbReference>
<dbReference type="InterPro" id="IPR029044">
    <property type="entry name" value="Nucleotide-diphossugar_trans"/>
</dbReference>
<dbReference type="EMBL" id="JAOTPL010000007">
    <property type="protein sequence ID" value="MCU7694185.1"/>
    <property type="molecule type" value="Genomic_DNA"/>
</dbReference>
<organism evidence="2 3">
    <name type="scientific">Haoranjiania flava</name>
    <dbReference type="NCBI Taxonomy" id="1856322"/>
    <lineage>
        <taxon>Bacteria</taxon>
        <taxon>Pseudomonadati</taxon>
        <taxon>Bacteroidota</taxon>
        <taxon>Chitinophagia</taxon>
        <taxon>Chitinophagales</taxon>
        <taxon>Chitinophagaceae</taxon>
        <taxon>Haoranjiania</taxon>
    </lineage>
</organism>
<evidence type="ECO:0000259" key="1">
    <source>
        <dbReference type="Pfam" id="PF00535"/>
    </source>
</evidence>
<gene>
    <name evidence="2" type="ORF">OD355_06620</name>
</gene>
<dbReference type="PANTHER" id="PTHR43685:SF2">
    <property type="entry name" value="GLYCOSYLTRANSFERASE 2-LIKE DOMAIN-CONTAINING PROTEIN"/>
    <property type="match status" value="1"/>
</dbReference>
<dbReference type="AlphaFoldDB" id="A0AAE3LQ55"/>
<dbReference type="InterPro" id="IPR001173">
    <property type="entry name" value="Glyco_trans_2-like"/>
</dbReference>
<sequence>MDTIKNKLHRLNSGHPDVSVIIPAYNEEENILRTLASIAQSVTNFKTEVIVVDNNSTDNTKSLILRSGCKYIFEGKKGVKAARTRGLHYAKGKYIINADADTIYSPYWIEDLIMPLHNHDDIAMTYGKFAFITERNNSRIGFYVYETFGDIYKMINGILKDKAMYVYGCSSAYRKEQALMVDAYEHPPGANEDGYLALKLRNRFGRLVQISNKNSFAWTSGRQLVSDGTLTNRLIKKVMNLF</sequence>
<dbReference type="InterPro" id="IPR050834">
    <property type="entry name" value="Glycosyltransf_2"/>
</dbReference>
<evidence type="ECO:0000313" key="3">
    <source>
        <dbReference type="Proteomes" id="UP001209317"/>
    </source>
</evidence>
<feature type="domain" description="Glycosyltransferase 2-like" evidence="1">
    <location>
        <begin position="19"/>
        <end position="176"/>
    </location>
</feature>
<proteinExistence type="predicted"/>
<keyword evidence="3" id="KW-1185">Reference proteome</keyword>
<dbReference type="Pfam" id="PF00535">
    <property type="entry name" value="Glycos_transf_2"/>
    <property type="match status" value="1"/>
</dbReference>
<comment type="caution">
    <text evidence="2">The sequence shown here is derived from an EMBL/GenBank/DDBJ whole genome shotgun (WGS) entry which is preliminary data.</text>
</comment>
<evidence type="ECO:0000313" key="2">
    <source>
        <dbReference type="EMBL" id="MCU7694185.1"/>
    </source>
</evidence>
<name>A0AAE3LQ55_9BACT</name>
<protein>
    <submittedName>
        <fullName evidence="2">Glycosyltransferase family 2 protein</fullName>
    </submittedName>
</protein>
<dbReference type="CDD" id="cd00761">
    <property type="entry name" value="Glyco_tranf_GTA_type"/>
    <property type="match status" value="1"/>
</dbReference>
<reference evidence="2" key="1">
    <citation type="submission" date="2022-10" db="EMBL/GenBank/DDBJ databases">
        <authorList>
            <person name="Kim H.S."/>
            <person name="Kim J.-S."/>
            <person name="Suh M.K."/>
            <person name="Eom M.K."/>
            <person name="Lee J.-S."/>
        </authorList>
    </citation>
    <scope>NUCLEOTIDE SEQUENCE</scope>
    <source>
        <strain evidence="2">LIP-5</strain>
    </source>
</reference>
<dbReference type="RefSeq" id="WP_263037671.1">
    <property type="nucleotide sequence ID" value="NZ_JAOTPL010000007.1"/>
</dbReference>